<feature type="non-terminal residue" evidence="2">
    <location>
        <position position="184"/>
    </location>
</feature>
<dbReference type="SUPFAM" id="SSF48452">
    <property type="entry name" value="TPR-like"/>
    <property type="match status" value="1"/>
</dbReference>
<name>A0A7Y2H1N1_UNCEI</name>
<dbReference type="EMBL" id="JABDJR010000213">
    <property type="protein sequence ID" value="NNF06214.1"/>
    <property type="molecule type" value="Genomic_DNA"/>
</dbReference>
<protein>
    <recommendedName>
        <fullName evidence="4">Tetratricopeptide repeat protein</fullName>
    </recommendedName>
</protein>
<accession>A0A7Y2H1N1</accession>
<dbReference type="AlphaFoldDB" id="A0A7Y2H1N1"/>
<evidence type="ECO:0000256" key="1">
    <source>
        <dbReference type="SAM" id="SignalP"/>
    </source>
</evidence>
<feature type="signal peptide" evidence="1">
    <location>
        <begin position="1"/>
        <end position="22"/>
    </location>
</feature>
<comment type="caution">
    <text evidence="2">The sequence shown here is derived from an EMBL/GenBank/DDBJ whole genome shotgun (WGS) entry which is preliminary data.</text>
</comment>
<organism evidence="2 3">
    <name type="scientific">Eiseniibacteriota bacterium</name>
    <dbReference type="NCBI Taxonomy" id="2212470"/>
    <lineage>
        <taxon>Bacteria</taxon>
        <taxon>Candidatus Eiseniibacteriota</taxon>
    </lineage>
</organism>
<sequence length="184" mass="20748">MLNRITLGVSALAMGLALVSCAGTRLDPAQFQSDIASGQYEAALSQLDQESKDDVAQLLDRGLLLSSLEEYDASNEAFDKAEQKIDDLYTRSLTQEALSLLTNDRTRDYRAPRFERVLIPYFRAWNYIEQGDVEGALVEARKINERLEFERTQCPDEEGACGEDAFLRFFSGLVFEWGGEWNDA</sequence>
<dbReference type="InterPro" id="IPR011990">
    <property type="entry name" value="TPR-like_helical_dom_sf"/>
</dbReference>
<gene>
    <name evidence="2" type="ORF">HKN21_05600</name>
</gene>
<proteinExistence type="predicted"/>
<feature type="chain" id="PRO_5031045970" description="Tetratricopeptide repeat protein" evidence="1">
    <location>
        <begin position="23"/>
        <end position="184"/>
    </location>
</feature>
<evidence type="ECO:0008006" key="4">
    <source>
        <dbReference type="Google" id="ProtNLM"/>
    </source>
</evidence>
<dbReference type="PROSITE" id="PS51257">
    <property type="entry name" value="PROKAR_LIPOPROTEIN"/>
    <property type="match status" value="1"/>
</dbReference>
<reference evidence="2 3" key="1">
    <citation type="submission" date="2020-03" db="EMBL/GenBank/DDBJ databases">
        <title>Metabolic flexibility allows generalist bacteria to become dominant in a frequently disturbed ecosystem.</title>
        <authorList>
            <person name="Chen Y.-J."/>
            <person name="Leung P.M."/>
            <person name="Bay S.K."/>
            <person name="Hugenholtz P."/>
            <person name="Kessler A.J."/>
            <person name="Shelley G."/>
            <person name="Waite D.W."/>
            <person name="Cook P.L."/>
            <person name="Greening C."/>
        </authorList>
    </citation>
    <scope>NUCLEOTIDE SEQUENCE [LARGE SCALE GENOMIC DNA]</scope>
    <source>
        <strain evidence="2">SS_bin_28</strain>
    </source>
</reference>
<dbReference type="Proteomes" id="UP000547674">
    <property type="component" value="Unassembled WGS sequence"/>
</dbReference>
<keyword evidence="1" id="KW-0732">Signal</keyword>
<evidence type="ECO:0000313" key="3">
    <source>
        <dbReference type="Proteomes" id="UP000547674"/>
    </source>
</evidence>
<evidence type="ECO:0000313" key="2">
    <source>
        <dbReference type="EMBL" id="NNF06214.1"/>
    </source>
</evidence>